<evidence type="ECO:0000256" key="1">
    <source>
        <dbReference type="SAM" id="MobiDB-lite"/>
    </source>
</evidence>
<sequence>MRRENKFKDSHTIRGCDCGRNHKLSPVRPRAVAEGEEESAPPAPKSRCVHACEKSGGYSKRRRCLGTQYGHCARCHMCHTGGSLKSMKKVTGTAQKQRWQDTLAECTEM</sequence>
<name>A0A6U9K3P1_OXYMA</name>
<accession>A0A6U9K3P1</accession>
<dbReference type="EMBL" id="HBIT01005357">
    <property type="protein sequence ID" value="CAE0616750.1"/>
    <property type="molecule type" value="Transcribed_RNA"/>
</dbReference>
<evidence type="ECO:0000313" key="2">
    <source>
        <dbReference type="EMBL" id="CAE0616746.1"/>
    </source>
</evidence>
<protein>
    <submittedName>
        <fullName evidence="2">Uncharacterized protein</fullName>
    </submittedName>
</protein>
<feature type="region of interest" description="Disordered" evidence="1">
    <location>
        <begin position="18"/>
        <end position="46"/>
    </location>
</feature>
<organism evidence="2">
    <name type="scientific">Oxyrrhis marina</name>
    <name type="common">Dinoflagellate</name>
    <dbReference type="NCBI Taxonomy" id="2969"/>
    <lineage>
        <taxon>Eukaryota</taxon>
        <taxon>Sar</taxon>
        <taxon>Alveolata</taxon>
        <taxon>Dinophyceae</taxon>
        <taxon>Oxyrrhinales</taxon>
        <taxon>Oxyrrhinaceae</taxon>
        <taxon>Oxyrrhis</taxon>
    </lineage>
</organism>
<dbReference type="AlphaFoldDB" id="A0A6U9K3P1"/>
<evidence type="ECO:0000313" key="3">
    <source>
        <dbReference type="EMBL" id="CAE0616750.1"/>
    </source>
</evidence>
<gene>
    <name evidence="2" type="ORF">OMAR00292_LOCUS2622</name>
    <name evidence="3" type="ORF">OMAR00292_LOCUS2626</name>
</gene>
<proteinExistence type="predicted"/>
<reference evidence="2" key="1">
    <citation type="submission" date="2021-01" db="EMBL/GenBank/DDBJ databases">
        <authorList>
            <person name="Corre E."/>
            <person name="Pelletier E."/>
            <person name="Niang G."/>
            <person name="Scheremetjew M."/>
            <person name="Finn R."/>
            <person name="Kale V."/>
            <person name="Holt S."/>
            <person name="Cochrane G."/>
            <person name="Meng A."/>
            <person name="Brown T."/>
            <person name="Cohen L."/>
        </authorList>
    </citation>
    <scope>NUCLEOTIDE SEQUENCE</scope>
    <source>
        <strain evidence="2">CCMP1795</strain>
    </source>
</reference>
<dbReference type="EMBL" id="HBIT01005353">
    <property type="protein sequence ID" value="CAE0616746.1"/>
    <property type="molecule type" value="Transcribed_RNA"/>
</dbReference>